<keyword evidence="7" id="KW-1133">Transmembrane helix</keyword>
<keyword evidence="2" id="KW-0004">4Fe-4S</keyword>
<sequence length="280" mass="31035">MKRPYRWTPLRRTVQALVALFYFALPWLNRWGFRGLMGNLASLKVGPVDLAEPASALSVVLAAGKVTGQILLAALPVLALALVMGPVFCSWVCPWGFLSEGLDNLKIRTLHLHRTWTAEGYRKLRPLRVVGLFVFLLASFLLASPLVALLAPPRLLTALPQELFYLGVRPWVTGSLLVLWLVAELLLPRRWVCRALCPVGTLWNFLRTPWTLAVRFDPSLCVDPKVAPCHLHCPWGIDPRSMGRFDGCTNCLRCVEGCPSHALEVGFRPSAGRPPGKSGE</sequence>
<dbReference type="STRING" id="1312852.EG19_12365"/>
<keyword evidence="5" id="KW-0408">Iron</keyword>
<keyword evidence="6" id="KW-0411">Iron-sulfur</keyword>
<evidence type="ECO:0000313" key="9">
    <source>
        <dbReference type="EMBL" id="KDA54269.1"/>
    </source>
</evidence>
<organism evidence="9 10">
    <name type="scientific">Thermoanaerobaculum aquaticum</name>
    <dbReference type="NCBI Taxonomy" id="1312852"/>
    <lineage>
        <taxon>Bacteria</taxon>
        <taxon>Pseudomonadati</taxon>
        <taxon>Acidobacteriota</taxon>
        <taxon>Thermoanaerobaculia</taxon>
        <taxon>Thermoanaerobaculales</taxon>
        <taxon>Thermoanaerobaculaceae</taxon>
        <taxon>Thermoanaerobaculum</taxon>
    </lineage>
</organism>
<dbReference type="PANTHER" id="PTHR30176">
    <property type="entry name" value="FERREDOXIN-TYPE PROTEIN NAPH"/>
    <property type="match status" value="1"/>
</dbReference>
<evidence type="ECO:0000256" key="6">
    <source>
        <dbReference type="ARBA" id="ARBA00023014"/>
    </source>
</evidence>
<dbReference type="Pfam" id="PF12801">
    <property type="entry name" value="Fer4_5"/>
    <property type="match status" value="2"/>
</dbReference>
<feature type="transmembrane region" description="Helical" evidence="7">
    <location>
        <begin position="70"/>
        <end position="98"/>
    </location>
</feature>
<dbReference type="GO" id="GO:0051539">
    <property type="term" value="F:4 iron, 4 sulfur cluster binding"/>
    <property type="evidence" value="ECO:0007669"/>
    <property type="project" value="UniProtKB-KW"/>
</dbReference>
<dbReference type="PROSITE" id="PS00198">
    <property type="entry name" value="4FE4S_FER_1"/>
    <property type="match status" value="1"/>
</dbReference>
<feature type="transmembrane region" description="Helical" evidence="7">
    <location>
        <begin position="129"/>
        <end position="151"/>
    </location>
</feature>
<evidence type="ECO:0000256" key="2">
    <source>
        <dbReference type="ARBA" id="ARBA00022485"/>
    </source>
</evidence>
<dbReference type="PROSITE" id="PS51379">
    <property type="entry name" value="4FE4S_FER_2"/>
    <property type="match status" value="1"/>
</dbReference>
<keyword evidence="10" id="KW-1185">Reference proteome</keyword>
<evidence type="ECO:0000259" key="8">
    <source>
        <dbReference type="PROSITE" id="PS51379"/>
    </source>
</evidence>
<keyword evidence="4" id="KW-0249">Electron transport</keyword>
<dbReference type="PANTHER" id="PTHR30176:SF3">
    <property type="entry name" value="FERREDOXIN-TYPE PROTEIN NAPH"/>
    <property type="match status" value="1"/>
</dbReference>
<dbReference type="EMBL" id="JMFG01000009">
    <property type="protein sequence ID" value="KDA54269.1"/>
    <property type="molecule type" value="Genomic_DNA"/>
</dbReference>
<dbReference type="GO" id="GO:0046872">
    <property type="term" value="F:metal ion binding"/>
    <property type="evidence" value="ECO:0007669"/>
    <property type="project" value="UniProtKB-KW"/>
</dbReference>
<dbReference type="RefSeq" id="WP_038047973.1">
    <property type="nucleotide sequence ID" value="NZ_JMFG01000009.1"/>
</dbReference>
<dbReference type="InterPro" id="IPR017900">
    <property type="entry name" value="4Fe4S_Fe_S_CS"/>
</dbReference>
<accession>A0A062XXV2</accession>
<evidence type="ECO:0000313" key="10">
    <source>
        <dbReference type="Proteomes" id="UP000027284"/>
    </source>
</evidence>
<dbReference type="InterPro" id="IPR017896">
    <property type="entry name" value="4Fe4S_Fe-S-bd"/>
</dbReference>
<feature type="transmembrane region" description="Helical" evidence="7">
    <location>
        <begin position="163"/>
        <end position="187"/>
    </location>
</feature>
<evidence type="ECO:0000256" key="3">
    <source>
        <dbReference type="ARBA" id="ARBA00022723"/>
    </source>
</evidence>
<comment type="caution">
    <text evidence="9">The sequence shown here is derived from an EMBL/GenBank/DDBJ whole genome shotgun (WGS) entry which is preliminary data.</text>
</comment>
<dbReference type="Proteomes" id="UP000027284">
    <property type="component" value="Unassembled WGS sequence"/>
</dbReference>
<keyword evidence="3" id="KW-0479">Metal-binding</keyword>
<gene>
    <name evidence="9" type="ORF">EG19_12365</name>
</gene>
<proteinExistence type="predicted"/>
<keyword evidence="1" id="KW-0813">Transport</keyword>
<keyword evidence="7" id="KW-0472">Membrane</keyword>
<name>A0A062XXV2_9BACT</name>
<evidence type="ECO:0000256" key="5">
    <source>
        <dbReference type="ARBA" id="ARBA00023004"/>
    </source>
</evidence>
<feature type="domain" description="4Fe-4S ferredoxin-type" evidence="8">
    <location>
        <begin position="239"/>
        <end position="268"/>
    </location>
</feature>
<evidence type="ECO:0000256" key="1">
    <source>
        <dbReference type="ARBA" id="ARBA00022448"/>
    </source>
</evidence>
<dbReference type="InterPro" id="IPR051684">
    <property type="entry name" value="Electron_Trans/Redox"/>
</dbReference>
<dbReference type="AlphaFoldDB" id="A0A062XXV2"/>
<evidence type="ECO:0000256" key="7">
    <source>
        <dbReference type="SAM" id="Phobius"/>
    </source>
</evidence>
<keyword evidence="7" id="KW-0812">Transmembrane</keyword>
<protein>
    <recommendedName>
        <fullName evidence="8">4Fe-4S ferredoxin-type domain-containing protein</fullName>
    </recommendedName>
</protein>
<evidence type="ECO:0000256" key="4">
    <source>
        <dbReference type="ARBA" id="ARBA00022982"/>
    </source>
</evidence>
<dbReference type="SUPFAM" id="SSF54862">
    <property type="entry name" value="4Fe-4S ferredoxins"/>
    <property type="match status" value="1"/>
</dbReference>
<dbReference type="GO" id="GO:0005886">
    <property type="term" value="C:plasma membrane"/>
    <property type="evidence" value="ECO:0007669"/>
    <property type="project" value="TreeGrafter"/>
</dbReference>
<feature type="transmembrane region" description="Helical" evidence="7">
    <location>
        <begin position="12"/>
        <end position="28"/>
    </location>
</feature>
<reference evidence="9 10" key="1">
    <citation type="submission" date="2014-04" db="EMBL/GenBank/DDBJ databases">
        <title>The Genome Sequence of Thermoanaerobaculum aquaticum MP-01, The First Cultivated Group 23 Acidobacterium.</title>
        <authorList>
            <person name="Stamps B.W."/>
            <person name="Losey N.A."/>
            <person name="Lawson P.A."/>
            <person name="Stevenson B.S."/>
        </authorList>
    </citation>
    <scope>NUCLEOTIDE SEQUENCE [LARGE SCALE GENOMIC DNA]</scope>
    <source>
        <strain evidence="9 10">MP-01</strain>
    </source>
</reference>
<dbReference type="OrthoDB" id="9803192at2"/>